<dbReference type="PANTHER" id="PTHR46797">
    <property type="entry name" value="HTH-TYPE TRANSCRIPTIONAL REGULATOR"/>
    <property type="match status" value="1"/>
</dbReference>
<dbReference type="SMART" id="SM00530">
    <property type="entry name" value="HTH_XRE"/>
    <property type="match status" value="1"/>
</dbReference>
<comment type="caution">
    <text evidence="3">The sequence shown here is derived from an EMBL/GenBank/DDBJ whole genome shotgun (WGS) entry which is preliminary data.</text>
</comment>
<dbReference type="GO" id="GO:0003677">
    <property type="term" value="F:DNA binding"/>
    <property type="evidence" value="ECO:0007669"/>
    <property type="project" value="UniProtKB-KW"/>
</dbReference>
<dbReference type="EMBL" id="DWVS01000028">
    <property type="protein sequence ID" value="HJC86637.1"/>
    <property type="molecule type" value="Genomic_DNA"/>
</dbReference>
<proteinExistence type="predicted"/>
<name>A0A9D2TQ66_9FIRM</name>
<sequence>MAMEEILVQIGKRLYKRRKEMGLTQEAMAERLGMSLTFYGGIERGRKRLSIEKILLVYEQTGMDPDYLLTGKGPLDQAVMEIFKSCPEEKRPVLEQILSNLTELCR</sequence>
<dbReference type="GO" id="GO:0005829">
    <property type="term" value="C:cytosol"/>
    <property type="evidence" value="ECO:0007669"/>
    <property type="project" value="TreeGrafter"/>
</dbReference>
<protein>
    <submittedName>
        <fullName evidence="3">Helix-turn-helix domain-containing protein</fullName>
    </submittedName>
</protein>
<dbReference type="AlphaFoldDB" id="A0A9D2TQ66"/>
<dbReference type="CDD" id="cd00093">
    <property type="entry name" value="HTH_XRE"/>
    <property type="match status" value="1"/>
</dbReference>
<dbReference type="PANTHER" id="PTHR46797:SF1">
    <property type="entry name" value="METHYLPHOSPHONATE SYNTHASE"/>
    <property type="match status" value="1"/>
</dbReference>
<evidence type="ECO:0000259" key="2">
    <source>
        <dbReference type="PROSITE" id="PS50943"/>
    </source>
</evidence>
<dbReference type="Pfam" id="PF01381">
    <property type="entry name" value="HTH_3"/>
    <property type="match status" value="1"/>
</dbReference>
<dbReference type="SUPFAM" id="SSF47413">
    <property type="entry name" value="lambda repressor-like DNA-binding domains"/>
    <property type="match status" value="1"/>
</dbReference>
<feature type="domain" description="HTH cro/C1-type" evidence="2">
    <location>
        <begin position="14"/>
        <end position="68"/>
    </location>
</feature>
<dbReference type="Proteomes" id="UP000823922">
    <property type="component" value="Unassembled WGS sequence"/>
</dbReference>
<evidence type="ECO:0000256" key="1">
    <source>
        <dbReference type="ARBA" id="ARBA00023125"/>
    </source>
</evidence>
<dbReference type="InterPro" id="IPR001387">
    <property type="entry name" value="Cro/C1-type_HTH"/>
</dbReference>
<keyword evidence="1" id="KW-0238">DNA-binding</keyword>
<dbReference type="GO" id="GO:0003700">
    <property type="term" value="F:DNA-binding transcription factor activity"/>
    <property type="evidence" value="ECO:0007669"/>
    <property type="project" value="TreeGrafter"/>
</dbReference>
<evidence type="ECO:0000313" key="4">
    <source>
        <dbReference type="Proteomes" id="UP000823922"/>
    </source>
</evidence>
<dbReference type="Gene3D" id="1.10.260.40">
    <property type="entry name" value="lambda repressor-like DNA-binding domains"/>
    <property type="match status" value="1"/>
</dbReference>
<evidence type="ECO:0000313" key="3">
    <source>
        <dbReference type="EMBL" id="HJC86637.1"/>
    </source>
</evidence>
<accession>A0A9D2TQ66</accession>
<organism evidence="3 4">
    <name type="scientific">Candidatus Eisenbergiella intestinigallinarum</name>
    <dbReference type="NCBI Taxonomy" id="2838549"/>
    <lineage>
        <taxon>Bacteria</taxon>
        <taxon>Bacillati</taxon>
        <taxon>Bacillota</taxon>
        <taxon>Clostridia</taxon>
        <taxon>Lachnospirales</taxon>
        <taxon>Lachnospiraceae</taxon>
        <taxon>Eisenbergiella</taxon>
    </lineage>
</organism>
<dbReference type="InterPro" id="IPR010982">
    <property type="entry name" value="Lambda_DNA-bd_dom_sf"/>
</dbReference>
<reference evidence="3" key="2">
    <citation type="submission" date="2021-04" db="EMBL/GenBank/DDBJ databases">
        <authorList>
            <person name="Gilroy R."/>
        </authorList>
    </citation>
    <scope>NUCLEOTIDE SEQUENCE</scope>
    <source>
        <strain evidence="3">ChiBcec1-1630</strain>
    </source>
</reference>
<reference evidence="3" key="1">
    <citation type="journal article" date="2021" name="PeerJ">
        <title>Extensive microbial diversity within the chicken gut microbiome revealed by metagenomics and culture.</title>
        <authorList>
            <person name="Gilroy R."/>
            <person name="Ravi A."/>
            <person name="Getino M."/>
            <person name="Pursley I."/>
            <person name="Horton D.L."/>
            <person name="Alikhan N.F."/>
            <person name="Baker D."/>
            <person name="Gharbi K."/>
            <person name="Hall N."/>
            <person name="Watson M."/>
            <person name="Adriaenssens E.M."/>
            <person name="Foster-Nyarko E."/>
            <person name="Jarju S."/>
            <person name="Secka A."/>
            <person name="Antonio M."/>
            <person name="Oren A."/>
            <person name="Chaudhuri R.R."/>
            <person name="La Ragione R."/>
            <person name="Hildebrand F."/>
            <person name="Pallen M.J."/>
        </authorList>
    </citation>
    <scope>NUCLEOTIDE SEQUENCE</scope>
    <source>
        <strain evidence="3">ChiBcec1-1630</strain>
    </source>
</reference>
<dbReference type="InterPro" id="IPR050807">
    <property type="entry name" value="TransReg_Diox_bact_type"/>
</dbReference>
<dbReference type="PROSITE" id="PS50943">
    <property type="entry name" value="HTH_CROC1"/>
    <property type="match status" value="1"/>
</dbReference>
<gene>
    <name evidence="3" type="ORF">H9926_01295</name>
</gene>